<evidence type="ECO:0000313" key="2">
    <source>
        <dbReference type="Proteomes" id="UP001060215"/>
    </source>
</evidence>
<organism evidence="1 2">
    <name type="scientific">Camellia lanceoleosa</name>
    <dbReference type="NCBI Taxonomy" id="1840588"/>
    <lineage>
        <taxon>Eukaryota</taxon>
        <taxon>Viridiplantae</taxon>
        <taxon>Streptophyta</taxon>
        <taxon>Embryophyta</taxon>
        <taxon>Tracheophyta</taxon>
        <taxon>Spermatophyta</taxon>
        <taxon>Magnoliopsida</taxon>
        <taxon>eudicotyledons</taxon>
        <taxon>Gunneridae</taxon>
        <taxon>Pentapetalae</taxon>
        <taxon>asterids</taxon>
        <taxon>Ericales</taxon>
        <taxon>Theaceae</taxon>
        <taxon>Camellia</taxon>
    </lineage>
</organism>
<reference evidence="1 2" key="1">
    <citation type="journal article" date="2022" name="Plant J.">
        <title>Chromosome-level genome of Camellia lanceoleosa provides a valuable resource for understanding genome evolution and self-incompatibility.</title>
        <authorList>
            <person name="Gong W."/>
            <person name="Xiao S."/>
            <person name="Wang L."/>
            <person name="Liao Z."/>
            <person name="Chang Y."/>
            <person name="Mo W."/>
            <person name="Hu G."/>
            <person name="Li W."/>
            <person name="Zhao G."/>
            <person name="Zhu H."/>
            <person name="Hu X."/>
            <person name="Ji K."/>
            <person name="Xiang X."/>
            <person name="Song Q."/>
            <person name="Yuan D."/>
            <person name="Jin S."/>
            <person name="Zhang L."/>
        </authorList>
    </citation>
    <scope>NUCLEOTIDE SEQUENCE [LARGE SCALE GENOMIC DNA]</scope>
    <source>
        <strain evidence="1">SQ_2022a</strain>
    </source>
</reference>
<proteinExistence type="predicted"/>
<protein>
    <submittedName>
        <fullName evidence="1">BAHD acyltransferase</fullName>
    </submittedName>
</protein>
<dbReference type="EMBL" id="CM045759">
    <property type="protein sequence ID" value="KAI8018177.1"/>
    <property type="molecule type" value="Genomic_DNA"/>
</dbReference>
<sequence length="475" mass="52898">MEVKLISKEIIKPSSSTPPHLQTLRLCVLDQNAGLAHVPIILYYPKRDANFNINEKLINQLKDSLSETLTLFYPLAGRVKDDGLSIDCNDEGILFSTTRVNCDMAELLTAQPPDLLSLSRLLPYYVFVDPRDKVVQVAIQLNIFACGGFVISGLFMHKIIDGATFVTFLKCWASNSITRSGISRSSHSLTQTTSASSSAVATSEAILTYPGASIFSSKQPLPDSLSTFSERMWLREGKGIMQRFVFDSEAISTLKAKATSGRVPNPTRVEVISAFIWKHAMAASKMVWGMQQPSILSQQMDLRRRILVTSSSKYSVGNLLWKVVAHCDAVAEDEEIMSLNGLVGLLRDAIEKTRDDILPKLQQGDEGGDEILSNFVQELREICESKKNLNPYMFGSWCKLGFNEVDFGWGNPTWVSSVGSTRVDSKHKNNICLIEVGLDDKIEAWLILDEREMAVLERDQEFLEFASMNPPIILS</sequence>
<keyword evidence="2" id="KW-1185">Reference proteome</keyword>
<comment type="caution">
    <text evidence="1">The sequence shown here is derived from an EMBL/GenBank/DDBJ whole genome shotgun (WGS) entry which is preliminary data.</text>
</comment>
<dbReference type="Proteomes" id="UP001060215">
    <property type="component" value="Chromosome 2"/>
</dbReference>
<keyword evidence="1" id="KW-0012">Acyltransferase</keyword>
<name>A0ACC0I0C2_9ERIC</name>
<evidence type="ECO:0000313" key="1">
    <source>
        <dbReference type="EMBL" id="KAI8018177.1"/>
    </source>
</evidence>
<gene>
    <name evidence="1" type="ORF">LOK49_LG04G00339</name>
</gene>
<accession>A0ACC0I0C2</accession>
<keyword evidence="1" id="KW-0808">Transferase</keyword>